<reference evidence="2 3" key="1">
    <citation type="journal article" date="2022" name="Front. Cell. Infect. Microbiol.">
        <title>The Genomes of Two Strains of Taenia crassiceps the Animal Model for the Study of Human Cysticercosis.</title>
        <authorList>
            <person name="Bobes R.J."/>
            <person name="Estrada K."/>
            <person name="Rios-Valencia D.G."/>
            <person name="Calderon-Gallegos A."/>
            <person name="de la Torre P."/>
            <person name="Carrero J.C."/>
            <person name="Sanchez-Flores A."/>
            <person name="Laclette J.P."/>
        </authorList>
    </citation>
    <scope>NUCLEOTIDE SEQUENCE [LARGE SCALE GENOMIC DNA]</scope>
    <source>
        <strain evidence="2">WFUcys</strain>
    </source>
</reference>
<evidence type="ECO:0000313" key="3">
    <source>
        <dbReference type="Proteomes" id="UP001651158"/>
    </source>
</evidence>
<accession>A0ABR4QRD6</accession>
<dbReference type="EMBL" id="JAKROA010000001">
    <property type="protein sequence ID" value="KAL5111112.1"/>
    <property type="molecule type" value="Genomic_DNA"/>
</dbReference>
<gene>
    <name evidence="1" type="ORF">TcWFU_000197</name>
    <name evidence="2" type="ORF">TcWFU_006142</name>
</gene>
<name>A0ABR4QRD6_9CEST</name>
<evidence type="ECO:0000313" key="2">
    <source>
        <dbReference type="EMBL" id="KAL5112264.1"/>
    </source>
</evidence>
<proteinExistence type="predicted"/>
<keyword evidence="3" id="KW-1185">Reference proteome</keyword>
<organism evidence="2 3">
    <name type="scientific">Taenia crassiceps</name>
    <dbReference type="NCBI Taxonomy" id="6207"/>
    <lineage>
        <taxon>Eukaryota</taxon>
        <taxon>Metazoa</taxon>
        <taxon>Spiralia</taxon>
        <taxon>Lophotrochozoa</taxon>
        <taxon>Platyhelminthes</taxon>
        <taxon>Cestoda</taxon>
        <taxon>Eucestoda</taxon>
        <taxon>Cyclophyllidea</taxon>
        <taxon>Taeniidae</taxon>
        <taxon>Taenia</taxon>
    </lineage>
</organism>
<reference evidence="2" key="2">
    <citation type="submission" date="2024-12" db="EMBL/GenBank/DDBJ databases">
        <authorList>
            <person name="Estrada K."/>
            <person name="Bobes R.J."/>
            <person name="Sanchez-Flores A."/>
            <person name="Laclette J.P."/>
        </authorList>
    </citation>
    <scope>NUCLEOTIDE SEQUENCE</scope>
    <source>
        <strain evidence="2">WFUcys</strain>
        <tissue evidence="2">Peritoneal cavity of infected mice</tissue>
    </source>
</reference>
<sequence>MRMRPHVSLYALLRDHSHVDNGLRQSTLTLEKHIYIRSDAAAGASHFEVRCAVEGFEMPRRVLCVFVPRVCLLPTASVTHSLLSLKEMHYHRIHTHCQKAVTPFLSLTIGPQKSCFFRHSSMI</sequence>
<dbReference type="Proteomes" id="UP001651158">
    <property type="component" value="Unassembled WGS sequence"/>
</dbReference>
<comment type="caution">
    <text evidence="2">The sequence shown here is derived from an EMBL/GenBank/DDBJ whole genome shotgun (WGS) entry which is preliminary data.</text>
</comment>
<evidence type="ECO:0000313" key="1">
    <source>
        <dbReference type="EMBL" id="KAL5111112.1"/>
    </source>
</evidence>
<dbReference type="EMBL" id="JAKROA010000001">
    <property type="protein sequence ID" value="KAL5112264.1"/>
    <property type="molecule type" value="Genomic_DNA"/>
</dbReference>
<protein>
    <submittedName>
        <fullName evidence="2">Uncharacterized protein</fullName>
    </submittedName>
</protein>